<dbReference type="GO" id="GO:0044550">
    <property type="term" value="P:secondary metabolite biosynthetic process"/>
    <property type="evidence" value="ECO:0007669"/>
    <property type="project" value="TreeGrafter"/>
</dbReference>
<sequence length="546" mass="58418">MPSGGETLGPARRTWHWRVIAVLEPSNAATYLVDRHVRRGAGERVAVMGPDRSVTYAELAQAIAAASAGWQSAGLRPEERVMLYADDHPDLLVALLSAMRYGAVPVPVSTLYTSDDLGRLLTDSRARAVVTDEKHAAEVKEAIGSAATGPITVIILSDTEIELPAPARILLWKDFVSQGHEVGPPDESTEDSPALWLYTSGTTGNPKAAMHRHGSIRFVAEAYGQGVLEIQPADRCLSASKLSFAYGLGNSCFLPLGAGATTILDPARPTPQNLLHRLLIHRPTIFFGVPSVYASFLRDESIPADAFESVRFGVSAGERLPGELQRRFQSRFGVELVNGLGMTETLHVFLSTRPGHAQADSVGSVVPGYDVKVVSEGGSPAEPGQPGTLHVRAPSAATGYWARTAATRKVFEGEWVNTGDLVRQDSSGNFTILGRTTEMIKSGGLWVSPAEIEAHLLRHPTVAEAAVVGIPNADGLEKPVACVVSAPHTEIDPETLIAHCRSALPAFKQPRQVLVFDALPITPNGKLQRHALRTAATERLKTTVPA</sequence>
<dbReference type="Pfam" id="PF13193">
    <property type="entry name" value="AMP-binding_C"/>
    <property type="match status" value="1"/>
</dbReference>
<dbReference type="InterPro" id="IPR011957">
    <property type="entry name" value="Benz_CoA_lig"/>
</dbReference>
<proteinExistence type="predicted"/>
<dbReference type="GO" id="GO:0016878">
    <property type="term" value="F:acid-thiol ligase activity"/>
    <property type="evidence" value="ECO:0007669"/>
    <property type="project" value="TreeGrafter"/>
</dbReference>
<dbReference type="EMBL" id="WMBA01000036">
    <property type="protein sequence ID" value="MTD56606.1"/>
    <property type="molecule type" value="Genomic_DNA"/>
</dbReference>
<reference evidence="4 5" key="1">
    <citation type="submission" date="2019-11" db="EMBL/GenBank/DDBJ databases">
        <title>Draft genome of Amycolatopsis RM579.</title>
        <authorList>
            <person name="Duangmal K."/>
            <person name="Mingma R."/>
        </authorList>
    </citation>
    <scope>NUCLEOTIDE SEQUENCE [LARGE SCALE GENOMIC DNA]</scope>
    <source>
        <strain evidence="4 5">RM579</strain>
    </source>
</reference>
<dbReference type="Pfam" id="PF00501">
    <property type="entry name" value="AMP-binding"/>
    <property type="match status" value="1"/>
</dbReference>
<feature type="domain" description="AMP-dependent synthetase/ligase" evidence="2">
    <location>
        <begin position="35"/>
        <end position="401"/>
    </location>
</feature>
<evidence type="ECO:0000259" key="2">
    <source>
        <dbReference type="Pfam" id="PF00501"/>
    </source>
</evidence>
<dbReference type="OrthoDB" id="9803968at2"/>
<evidence type="ECO:0000256" key="1">
    <source>
        <dbReference type="ARBA" id="ARBA00022598"/>
    </source>
</evidence>
<evidence type="ECO:0000259" key="3">
    <source>
        <dbReference type="Pfam" id="PF13193"/>
    </source>
</evidence>
<dbReference type="Gene3D" id="3.40.50.12780">
    <property type="entry name" value="N-terminal domain of ligase-like"/>
    <property type="match status" value="1"/>
</dbReference>
<dbReference type="AlphaFoldDB" id="A0A6N7Z8A3"/>
<dbReference type="GO" id="GO:0016405">
    <property type="term" value="F:CoA-ligase activity"/>
    <property type="evidence" value="ECO:0007669"/>
    <property type="project" value="InterPro"/>
</dbReference>
<evidence type="ECO:0000313" key="5">
    <source>
        <dbReference type="Proteomes" id="UP000440096"/>
    </source>
</evidence>
<dbReference type="InterPro" id="IPR045851">
    <property type="entry name" value="AMP-bd_C_sf"/>
</dbReference>
<dbReference type="PANTHER" id="PTHR43352">
    <property type="entry name" value="ACETYL-COA SYNTHETASE"/>
    <property type="match status" value="1"/>
</dbReference>
<keyword evidence="1 4" id="KW-0436">Ligase</keyword>
<name>A0A6N7Z8A3_9PSEU</name>
<dbReference type="NCBIfam" id="TIGR02262">
    <property type="entry name" value="benz_CoA_lig"/>
    <property type="match status" value="1"/>
</dbReference>
<dbReference type="InterPro" id="IPR000873">
    <property type="entry name" value="AMP-dep_synth/lig_dom"/>
</dbReference>
<keyword evidence="5" id="KW-1185">Reference proteome</keyword>
<comment type="caution">
    <text evidence="4">The sequence shown here is derived from an EMBL/GenBank/DDBJ whole genome shotgun (WGS) entry which is preliminary data.</text>
</comment>
<dbReference type="Gene3D" id="3.30.300.30">
    <property type="match status" value="1"/>
</dbReference>
<organism evidence="4 5">
    <name type="scientific">Amycolatopsis pithecellobii</name>
    <dbReference type="NCBI Taxonomy" id="664692"/>
    <lineage>
        <taxon>Bacteria</taxon>
        <taxon>Bacillati</taxon>
        <taxon>Actinomycetota</taxon>
        <taxon>Actinomycetes</taxon>
        <taxon>Pseudonocardiales</taxon>
        <taxon>Pseudonocardiaceae</taxon>
        <taxon>Amycolatopsis</taxon>
    </lineage>
</organism>
<dbReference type="SUPFAM" id="SSF56801">
    <property type="entry name" value="Acetyl-CoA synthetase-like"/>
    <property type="match status" value="1"/>
</dbReference>
<accession>A0A6N7Z8A3</accession>
<feature type="domain" description="AMP-binding enzyme C-terminal" evidence="3">
    <location>
        <begin position="451"/>
        <end position="526"/>
    </location>
</feature>
<dbReference type="InterPro" id="IPR025110">
    <property type="entry name" value="AMP-bd_C"/>
</dbReference>
<gene>
    <name evidence="4" type="ORF">GKO32_21940</name>
</gene>
<dbReference type="PANTHER" id="PTHR43352:SF1">
    <property type="entry name" value="ANTHRANILATE--COA LIGASE"/>
    <property type="match status" value="1"/>
</dbReference>
<dbReference type="GO" id="GO:0005524">
    <property type="term" value="F:ATP binding"/>
    <property type="evidence" value="ECO:0007669"/>
    <property type="project" value="InterPro"/>
</dbReference>
<dbReference type="InterPro" id="IPR042099">
    <property type="entry name" value="ANL_N_sf"/>
</dbReference>
<dbReference type="Proteomes" id="UP000440096">
    <property type="component" value="Unassembled WGS sequence"/>
</dbReference>
<protein>
    <submittedName>
        <fullName evidence="4">Benzoate-CoA ligase family protein</fullName>
    </submittedName>
</protein>
<evidence type="ECO:0000313" key="4">
    <source>
        <dbReference type="EMBL" id="MTD56606.1"/>
    </source>
</evidence>